<keyword evidence="2" id="KW-0472">Membrane</keyword>
<sequence>MNGNVTYCLLNCKKQQQGSSLIGFGDQRDVDNGPQFILQSDGKIILNKELVQPEAQVTQSPNQMAMNKLRQRRSDHIIVQAQDQGDKPLSTIISFQINYFDPLINDPSSRSNGYGQPFKDSRYNTFRSDDPDAPDRSSSLFGPRSVPILYGLAICVFFIFITVIITLISLYFRNRRYLATQNKSNCFVCVRGGW</sequence>
<comment type="caution">
    <text evidence="3">The sequence shown here is derived from an EMBL/GenBank/DDBJ whole genome shotgun (WGS) entry which is preliminary data.</text>
</comment>
<keyword evidence="4" id="KW-1185">Reference proteome</keyword>
<keyword evidence="2" id="KW-0812">Transmembrane</keyword>
<evidence type="ECO:0000256" key="2">
    <source>
        <dbReference type="SAM" id="Phobius"/>
    </source>
</evidence>
<dbReference type="Proteomes" id="UP001626550">
    <property type="component" value="Unassembled WGS sequence"/>
</dbReference>
<dbReference type="AlphaFoldDB" id="A0ABD2PKX7"/>
<accession>A0ABD2PKX7</accession>
<feature type="transmembrane region" description="Helical" evidence="2">
    <location>
        <begin position="148"/>
        <end position="172"/>
    </location>
</feature>
<proteinExistence type="predicted"/>
<keyword evidence="2" id="KW-1133">Transmembrane helix</keyword>
<organism evidence="3 4">
    <name type="scientific">Cichlidogyrus casuarinus</name>
    <dbReference type="NCBI Taxonomy" id="1844966"/>
    <lineage>
        <taxon>Eukaryota</taxon>
        <taxon>Metazoa</taxon>
        <taxon>Spiralia</taxon>
        <taxon>Lophotrochozoa</taxon>
        <taxon>Platyhelminthes</taxon>
        <taxon>Monogenea</taxon>
        <taxon>Monopisthocotylea</taxon>
        <taxon>Dactylogyridea</taxon>
        <taxon>Ancyrocephalidae</taxon>
        <taxon>Cichlidogyrus</taxon>
    </lineage>
</organism>
<evidence type="ECO:0000313" key="4">
    <source>
        <dbReference type="Proteomes" id="UP001626550"/>
    </source>
</evidence>
<feature type="region of interest" description="Disordered" evidence="1">
    <location>
        <begin position="109"/>
        <end position="138"/>
    </location>
</feature>
<dbReference type="EMBL" id="JBJKFK010007730">
    <property type="protein sequence ID" value="KAL3307302.1"/>
    <property type="molecule type" value="Genomic_DNA"/>
</dbReference>
<evidence type="ECO:0000256" key="1">
    <source>
        <dbReference type="SAM" id="MobiDB-lite"/>
    </source>
</evidence>
<name>A0ABD2PKX7_9PLAT</name>
<evidence type="ECO:0000313" key="3">
    <source>
        <dbReference type="EMBL" id="KAL3307302.1"/>
    </source>
</evidence>
<feature type="compositionally biased region" description="Basic and acidic residues" evidence="1">
    <location>
        <begin position="119"/>
        <end position="135"/>
    </location>
</feature>
<gene>
    <name evidence="3" type="ORF">Ciccas_014188</name>
</gene>
<reference evidence="3 4" key="1">
    <citation type="submission" date="2024-11" db="EMBL/GenBank/DDBJ databases">
        <title>Adaptive evolution of stress response genes in parasites aligns with host niche diversity.</title>
        <authorList>
            <person name="Hahn C."/>
            <person name="Resl P."/>
        </authorList>
    </citation>
    <scope>NUCLEOTIDE SEQUENCE [LARGE SCALE GENOMIC DNA]</scope>
    <source>
        <strain evidence="3">EGGRZ-B1_66</strain>
        <tissue evidence="3">Body</tissue>
    </source>
</reference>
<protein>
    <submittedName>
        <fullName evidence="3">Uncharacterized protein</fullName>
    </submittedName>
</protein>